<keyword evidence="2" id="KW-1185">Reference proteome</keyword>
<dbReference type="AlphaFoldDB" id="G0PBE6"/>
<proteinExistence type="predicted"/>
<dbReference type="InParanoid" id="G0PBE6"/>
<reference evidence="2" key="1">
    <citation type="submission" date="2011-07" db="EMBL/GenBank/DDBJ databases">
        <authorList>
            <consortium name="Caenorhabditis brenneri Sequencing and Analysis Consortium"/>
            <person name="Wilson R.K."/>
        </authorList>
    </citation>
    <scope>NUCLEOTIDE SEQUENCE [LARGE SCALE GENOMIC DNA]</scope>
    <source>
        <strain evidence="2">PB2801</strain>
    </source>
</reference>
<evidence type="ECO:0000313" key="2">
    <source>
        <dbReference type="Proteomes" id="UP000008068"/>
    </source>
</evidence>
<accession>G0PBE6</accession>
<dbReference type="eggNOG" id="ENOG502TK3S">
    <property type="taxonomic scope" value="Eukaryota"/>
</dbReference>
<gene>
    <name evidence="1" type="ORF">CAEBREN_21248</name>
</gene>
<evidence type="ECO:0000313" key="1">
    <source>
        <dbReference type="EMBL" id="EGT50462.1"/>
    </source>
</evidence>
<sequence>MTRAQKYSCDLRAELLKEFEAGKGRISEEGKQKIQEKYGLNGRKITCWASDRRKRHGLYDEKKFCKKLWKFVKDHPNCPPSTELQEEFQKVFTNFVKIEGIGNTEGPIPDSENGTEN</sequence>
<name>G0PBE6_CAEBE</name>
<evidence type="ECO:0008006" key="3">
    <source>
        <dbReference type="Google" id="ProtNLM"/>
    </source>
</evidence>
<organism evidence="2">
    <name type="scientific">Caenorhabditis brenneri</name>
    <name type="common">Nematode worm</name>
    <dbReference type="NCBI Taxonomy" id="135651"/>
    <lineage>
        <taxon>Eukaryota</taxon>
        <taxon>Metazoa</taxon>
        <taxon>Ecdysozoa</taxon>
        <taxon>Nematoda</taxon>
        <taxon>Chromadorea</taxon>
        <taxon>Rhabditida</taxon>
        <taxon>Rhabditina</taxon>
        <taxon>Rhabditomorpha</taxon>
        <taxon>Rhabditoidea</taxon>
        <taxon>Rhabditidae</taxon>
        <taxon>Peloderinae</taxon>
        <taxon>Caenorhabditis</taxon>
    </lineage>
</organism>
<dbReference type="HOGENOM" id="CLU_2086932_0_0_1"/>
<protein>
    <recommendedName>
        <fullName evidence="3">Homeobox domain-containing protein</fullName>
    </recommendedName>
</protein>
<dbReference type="EMBL" id="GL380209">
    <property type="protein sequence ID" value="EGT50462.1"/>
    <property type="molecule type" value="Genomic_DNA"/>
</dbReference>
<dbReference type="Proteomes" id="UP000008068">
    <property type="component" value="Unassembled WGS sequence"/>
</dbReference>